<dbReference type="EMBL" id="MCFD01000009">
    <property type="protein sequence ID" value="ORX68691.1"/>
    <property type="molecule type" value="Genomic_DNA"/>
</dbReference>
<comment type="similarity">
    <text evidence="1">Belongs to the NmrA-type oxidoreductase family.</text>
</comment>
<feature type="domain" description="NmrA-like" evidence="4">
    <location>
        <begin position="6"/>
        <end position="271"/>
    </location>
</feature>
<dbReference type="InterPro" id="IPR051164">
    <property type="entry name" value="NmrA-like_oxidored"/>
</dbReference>
<dbReference type="Pfam" id="PF05368">
    <property type="entry name" value="NmrA"/>
    <property type="match status" value="1"/>
</dbReference>
<dbReference type="GO" id="GO:0016491">
    <property type="term" value="F:oxidoreductase activity"/>
    <property type="evidence" value="ECO:0007669"/>
    <property type="project" value="UniProtKB-KW"/>
</dbReference>
<dbReference type="RefSeq" id="XP_040742473.1">
    <property type="nucleotide sequence ID" value="XM_040883916.1"/>
</dbReference>
<comment type="caution">
    <text evidence="5">The sequence shown here is derived from an EMBL/GenBank/DDBJ whole genome shotgun (WGS) entry which is preliminary data.</text>
</comment>
<dbReference type="PANTHER" id="PTHR42748">
    <property type="entry name" value="NITROGEN METABOLITE REPRESSION PROTEIN NMRA FAMILY MEMBER"/>
    <property type="match status" value="1"/>
</dbReference>
<dbReference type="GO" id="GO:0005634">
    <property type="term" value="C:nucleus"/>
    <property type="evidence" value="ECO:0007669"/>
    <property type="project" value="TreeGrafter"/>
</dbReference>
<proteinExistence type="inferred from homology"/>
<name>A0A1Y1W591_9FUNG</name>
<dbReference type="InterPro" id="IPR036291">
    <property type="entry name" value="NAD(P)-bd_dom_sf"/>
</dbReference>
<evidence type="ECO:0000256" key="1">
    <source>
        <dbReference type="ARBA" id="ARBA00006328"/>
    </source>
</evidence>
<dbReference type="PANTHER" id="PTHR42748:SF30">
    <property type="entry name" value="NMRA-LIKE DOMAIN-CONTAINING PROTEIN"/>
    <property type="match status" value="1"/>
</dbReference>
<evidence type="ECO:0000256" key="2">
    <source>
        <dbReference type="ARBA" id="ARBA00022857"/>
    </source>
</evidence>
<evidence type="ECO:0000313" key="5">
    <source>
        <dbReference type="EMBL" id="ORX68691.1"/>
    </source>
</evidence>
<keyword evidence="6" id="KW-1185">Reference proteome</keyword>
<dbReference type="Gene3D" id="3.40.50.720">
    <property type="entry name" value="NAD(P)-binding Rossmann-like Domain"/>
    <property type="match status" value="1"/>
</dbReference>
<evidence type="ECO:0000256" key="3">
    <source>
        <dbReference type="ARBA" id="ARBA00023002"/>
    </source>
</evidence>
<dbReference type="Gene3D" id="3.90.25.10">
    <property type="entry name" value="UDP-galactose 4-epimerase, domain 1"/>
    <property type="match status" value="1"/>
</dbReference>
<dbReference type="InterPro" id="IPR008030">
    <property type="entry name" value="NmrA-like"/>
</dbReference>
<gene>
    <name evidence="5" type="ORF">DL89DRAFT_182320</name>
</gene>
<keyword evidence="3" id="KW-0560">Oxidoreductase</keyword>
<sequence>MSSSAEVVVIFGATGQQGASVLRSLAGSPNYHIRAVTRSTSSANAQRLSHEYPSVELVEADLEDINTVMSAVSGANIVFGVTQFFQSAIMNSDDPVEREYQQGRNLVDACVKQNVPYVIFSSCRSAKHETNGEIGDIAFFDGKFRVQEYLLSQPINATVILLAAYFQNFLTRAQLADDGAVEFWYSGDLDGPVMQVDPDRDTGPVVRYIIENRKGYFGKAVPVTGGAYSPQQVADAFSRVAGVPTRLENMAPEKLISDDMRNMFKFFARHDWLGNPDEIRQFNAKVGHEFSTPDIFWQTNGWRGPE</sequence>
<organism evidence="5 6">
    <name type="scientific">Linderina pennispora</name>
    <dbReference type="NCBI Taxonomy" id="61395"/>
    <lineage>
        <taxon>Eukaryota</taxon>
        <taxon>Fungi</taxon>
        <taxon>Fungi incertae sedis</taxon>
        <taxon>Zoopagomycota</taxon>
        <taxon>Kickxellomycotina</taxon>
        <taxon>Kickxellomycetes</taxon>
        <taxon>Kickxellales</taxon>
        <taxon>Kickxellaceae</taxon>
        <taxon>Linderina</taxon>
    </lineage>
</organism>
<accession>A0A1Y1W591</accession>
<dbReference type="STRING" id="61395.A0A1Y1W591"/>
<dbReference type="SUPFAM" id="SSF51735">
    <property type="entry name" value="NAD(P)-binding Rossmann-fold domains"/>
    <property type="match status" value="1"/>
</dbReference>
<dbReference type="AlphaFoldDB" id="A0A1Y1W591"/>
<dbReference type="GeneID" id="63800564"/>
<reference evidence="5 6" key="1">
    <citation type="submission" date="2016-07" db="EMBL/GenBank/DDBJ databases">
        <title>Pervasive Adenine N6-methylation of Active Genes in Fungi.</title>
        <authorList>
            <consortium name="DOE Joint Genome Institute"/>
            <person name="Mondo S.J."/>
            <person name="Dannebaum R.O."/>
            <person name="Kuo R.C."/>
            <person name="Labutti K."/>
            <person name="Haridas S."/>
            <person name="Kuo A."/>
            <person name="Salamov A."/>
            <person name="Ahrendt S.R."/>
            <person name="Lipzen A."/>
            <person name="Sullivan W."/>
            <person name="Andreopoulos W.B."/>
            <person name="Clum A."/>
            <person name="Lindquist E."/>
            <person name="Daum C."/>
            <person name="Ramamoorthy G.K."/>
            <person name="Gryganskyi A."/>
            <person name="Culley D."/>
            <person name="Magnuson J.K."/>
            <person name="James T.Y."/>
            <person name="O'Malley M.A."/>
            <person name="Stajich J.E."/>
            <person name="Spatafora J.W."/>
            <person name="Visel A."/>
            <person name="Grigoriev I.V."/>
        </authorList>
    </citation>
    <scope>NUCLEOTIDE SEQUENCE [LARGE SCALE GENOMIC DNA]</scope>
    <source>
        <strain evidence="5 6">ATCC 12442</strain>
    </source>
</reference>
<evidence type="ECO:0000259" key="4">
    <source>
        <dbReference type="Pfam" id="PF05368"/>
    </source>
</evidence>
<dbReference type="OrthoDB" id="3358371at2759"/>
<dbReference type="CDD" id="cd05251">
    <property type="entry name" value="NmrA_like_SDR_a"/>
    <property type="match status" value="1"/>
</dbReference>
<dbReference type="Proteomes" id="UP000193922">
    <property type="component" value="Unassembled WGS sequence"/>
</dbReference>
<keyword evidence="2" id="KW-0521">NADP</keyword>
<evidence type="ECO:0000313" key="6">
    <source>
        <dbReference type="Proteomes" id="UP000193922"/>
    </source>
</evidence>
<protein>
    <submittedName>
        <fullName evidence="5">NAD(P)-binding protein</fullName>
    </submittedName>
</protein>